<dbReference type="Proteomes" id="UP000008075">
    <property type="component" value="Chromosome"/>
</dbReference>
<dbReference type="KEGG" id="xne:XNC1_3256"/>
<proteinExistence type="predicted"/>
<dbReference type="AlphaFoldDB" id="D3VLI2"/>
<organism evidence="1 2">
    <name type="scientific">Xenorhabdus nematophila (strain ATCC 19061 / DSM 3370 / CCUG 14189 / LMG 1036 / NCIMB 9965 / AN6)</name>
    <dbReference type="NCBI Taxonomy" id="406817"/>
    <lineage>
        <taxon>Bacteria</taxon>
        <taxon>Pseudomonadati</taxon>
        <taxon>Pseudomonadota</taxon>
        <taxon>Gammaproteobacteria</taxon>
        <taxon>Enterobacterales</taxon>
        <taxon>Morganellaceae</taxon>
        <taxon>Xenorhabdus</taxon>
    </lineage>
</organism>
<accession>D3VLI2</accession>
<name>D3VLI2_XENNA</name>
<dbReference type="RefSeq" id="WP_013184930.1">
    <property type="nucleotide sequence ID" value="NC_014228.1"/>
</dbReference>
<gene>
    <name evidence="1" type="ordered locus">XNC1_3256</name>
</gene>
<keyword evidence="2" id="KW-1185">Reference proteome</keyword>
<sequence>MFSQPEIIYGDSGGATVRLIGNRLGRISHPRLDCHQIERENSGGE</sequence>
<evidence type="ECO:0000313" key="2">
    <source>
        <dbReference type="Proteomes" id="UP000008075"/>
    </source>
</evidence>
<dbReference type="EMBL" id="FN667742">
    <property type="protein sequence ID" value="CBJ91308.1"/>
    <property type="molecule type" value="Genomic_DNA"/>
</dbReference>
<dbReference type="STRING" id="406817.XNC1_3256"/>
<reference evidence="1 2" key="1">
    <citation type="journal article" date="2011" name="PLoS ONE">
        <title>The entomopathogenic bacterial endosymbionts xenorhabdus and photorhabdus: convergent lifestyles from divergent genomes.</title>
        <authorList>
            <person name="Chaston J.M."/>
            <person name="Suen G."/>
            <person name="Tucker S.L."/>
            <person name="Andersen A.W."/>
            <person name="Bhasin A."/>
            <person name="Bode E."/>
            <person name="Bode H.B."/>
            <person name="Brachmann A.O."/>
            <person name="Cowles C.E."/>
            <person name="Cowles K.N."/>
            <person name="Darby C."/>
            <person name="de Leon L."/>
            <person name="Drace K."/>
            <person name="Du Z."/>
            <person name="Givaudan A."/>
            <person name="Herbert Tran E.E."/>
            <person name="Jewell K.A."/>
            <person name="Knack J.J."/>
            <person name="Krasomil-Osterfeld K.C."/>
            <person name="Kukor R."/>
            <person name="Lanois A."/>
            <person name="Latreille P."/>
            <person name="Leimgruber N.K."/>
            <person name="Lipke C.M."/>
            <person name="Liu R."/>
            <person name="Lu X."/>
            <person name="Martens E.C."/>
            <person name="Marri P.R."/>
            <person name="Medigue C."/>
            <person name="Menard M.L."/>
            <person name="Miller N.M."/>
            <person name="Morales-Soto N."/>
            <person name="Norton S."/>
            <person name="Ogier J.C."/>
            <person name="Orchard S.S."/>
            <person name="Park D."/>
            <person name="Park Y."/>
            <person name="Qurollo B.A."/>
            <person name="Sugar D.R."/>
            <person name="Richards G.R."/>
            <person name="Rouy Z."/>
            <person name="Slominski B."/>
            <person name="Slominski K."/>
            <person name="Snyder H."/>
            <person name="Tjaden B.C."/>
            <person name="van der Hoeven R."/>
            <person name="Welch R.D."/>
            <person name="Wheeler C."/>
            <person name="Xiang B."/>
            <person name="Barbazuk B."/>
            <person name="Gaudriault S."/>
            <person name="Goodner B."/>
            <person name="Slater S.C."/>
            <person name="Forst S."/>
            <person name="Goldman B.S."/>
            <person name="Goodrich-Blair H."/>
        </authorList>
    </citation>
    <scope>NUCLEOTIDE SEQUENCE [LARGE SCALE GENOMIC DNA]</scope>
    <source>
        <strain evidence="2">ATCC 19061 / DSM 3370 / CCUG 14189 / LMG 1036 / NCIMB 9965 / AN6</strain>
    </source>
</reference>
<dbReference type="HOGENOM" id="CLU_3207136_0_0_6"/>
<dbReference type="GeneID" id="94018835"/>
<protein>
    <submittedName>
        <fullName evidence="1">Uncharacterized protein</fullName>
    </submittedName>
</protein>
<evidence type="ECO:0000313" key="1">
    <source>
        <dbReference type="EMBL" id="CBJ91308.1"/>
    </source>
</evidence>